<dbReference type="KEGG" id="nnu:104608799"/>
<dbReference type="Proteomes" id="UP000189703">
    <property type="component" value="Unplaced"/>
</dbReference>
<dbReference type="eggNOG" id="KOG0800">
    <property type="taxonomic scope" value="Eukaryota"/>
</dbReference>
<dbReference type="PANTHER" id="PTHR46151">
    <property type="entry name" value="NEP1-INTERACTING PROTEIN-LIKE 2"/>
    <property type="match status" value="1"/>
</dbReference>
<dbReference type="SUPFAM" id="SSF57850">
    <property type="entry name" value="RING/U-box"/>
    <property type="match status" value="1"/>
</dbReference>
<dbReference type="Pfam" id="PF13639">
    <property type="entry name" value="zf-RING_2"/>
    <property type="match status" value="1"/>
</dbReference>
<evidence type="ECO:0000313" key="7">
    <source>
        <dbReference type="RefSeq" id="XP_019055211.1"/>
    </source>
</evidence>
<comment type="subcellular location">
    <subcellularLocation>
        <location evidence="1">Membrane</location>
    </subcellularLocation>
</comment>
<dbReference type="OrthoDB" id="8062037at2759"/>
<keyword evidence="3" id="KW-0863">Zinc-finger</keyword>
<keyword evidence="2" id="KW-0479">Metal-binding</keyword>
<dbReference type="RefSeq" id="XP_019055211.1">
    <property type="nucleotide sequence ID" value="XM_019199666.1"/>
</dbReference>
<proteinExistence type="predicted"/>
<dbReference type="GeneID" id="104608799"/>
<dbReference type="GO" id="GO:0008270">
    <property type="term" value="F:zinc ion binding"/>
    <property type="evidence" value="ECO:0007669"/>
    <property type="project" value="UniProtKB-KW"/>
</dbReference>
<evidence type="ECO:0000256" key="4">
    <source>
        <dbReference type="ARBA" id="ARBA00022833"/>
    </source>
</evidence>
<dbReference type="AlphaFoldDB" id="A0A1U8QAU6"/>
<reference evidence="7" key="1">
    <citation type="submission" date="2025-08" db="UniProtKB">
        <authorList>
            <consortium name="RefSeq"/>
        </authorList>
    </citation>
    <scope>IDENTIFICATION</scope>
</reference>
<dbReference type="PANTHER" id="PTHR46151:SF12">
    <property type="entry name" value="RING_U-BOX SUPERFAMILY PROTEIN"/>
    <property type="match status" value="1"/>
</dbReference>
<sequence>MVDFGGGVLLGVMSKAFFAALACIFALGGALVGTITGAVKGQTTETGFFRGAGIGAISGAVLAVELLESCLVDGADLLSKVALFGSLLDGKVFREWVSPAMLKAYQWQVSTLETNYLEISDIYDIDSTRGMPPNLVNKLPKFTFTTTKMIHPWDERSCTICLQDFKEGDHARKLPNCRHFFHLLCIDGWLVRHGSCPICRTDV</sequence>
<organism evidence="6 7">
    <name type="scientific">Nelumbo nucifera</name>
    <name type="common">Sacred lotus</name>
    <dbReference type="NCBI Taxonomy" id="4432"/>
    <lineage>
        <taxon>Eukaryota</taxon>
        <taxon>Viridiplantae</taxon>
        <taxon>Streptophyta</taxon>
        <taxon>Embryophyta</taxon>
        <taxon>Tracheophyta</taxon>
        <taxon>Spermatophyta</taxon>
        <taxon>Magnoliopsida</taxon>
        <taxon>Proteales</taxon>
        <taxon>Nelumbonaceae</taxon>
        <taxon>Nelumbo</taxon>
    </lineage>
</organism>
<protein>
    <submittedName>
        <fullName evidence="7">NEP1-interacting protein 1-like</fullName>
    </submittedName>
</protein>
<name>A0A1U8QAU6_NELNU</name>
<dbReference type="PROSITE" id="PS50089">
    <property type="entry name" value="ZF_RING_2"/>
    <property type="match status" value="1"/>
</dbReference>
<keyword evidence="5" id="KW-0472">Membrane</keyword>
<gene>
    <name evidence="7" type="primary">LOC104608799</name>
</gene>
<dbReference type="InterPro" id="IPR013083">
    <property type="entry name" value="Znf_RING/FYVE/PHD"/>
</dbReference>
<keyword evidence="6" id="KW-1185">Reference proteome</keyword>
<evidence type="ECO:0000256" key="5">
    <source>
        <dbReference type="ARBA" id="ARBA00023136"/>
    </source>
</evidence>
<accession>A0A1U8QAU6</accession>
<dbReference type="InterPro" id="IPR001841">
    <property type="entry name" value="Znf_RING"/>
</dbReference>
<evidence type="ECO:0000256" key="2">
    <source>
        <dbReference type="ARBA" id="ARBA00022723"/>
    </source>
</evidence>
<evidence type="ECO:0000256" key="3">
    <source>
        <dbReference type="ARBA" id="ARBA00022771"/>
    </source>
</evidence>
<dbReference type="Gene3D" id="3.30.40.10">
    <property type="entry name" value="Zinc/RING finger domain, C3HC4 (zinc finger)"/>
    <property type="match status" value="1"/>
</dbReference>
<dbReference type="SMART" id="SM00184">
    <property type="entry name" value="RING"/>
    <property type="match status" value="1"/>
</dbReference>
<dbReference type="OMA" id="MCRTYVP"/>
<keyword evidence="4" id="KW-0862">Zinc</keyword>
<evidence type="ECO:0000313" key="6">
    <source>
        <dbReference type="Proteomes" id="UP000189703"/>
    </source>
</evidence>
<dbReference type="GO" id="GO:0016020">
    <property type="term" value="C:membrane"/>
    <property type="evidence" value="ECO:0007669"/>
    <property type="project" value="UniProtKB-SubCell"/>
</dbReference>
<evidence type="ECO:0000256" key="1">
    <source>
        <dbReference type="ARBA" id="ARBA00004370"/>
    </source>
</evidence>